<dbReference type="FunFam" id="1.10.150.50:FF:000056">
    <property type="entry name" value="Ectoderm-expressed 4, isoform D"/>
    <property type="match status" value="1"/>
</dbReference>
<dbReference type="InterPro" id="IPR016024">
    <property type="entry name" value="ARM-type_fold"/>
</dbReference>
<evidence type="ECO:0000256" key="4">
    <source>
        <dbReference type="ARBA" id="ARBA00022490"/>
    </source>
</evidence>
<dbReference type="EMBL" id="JARGDH010000003">
    <property type="protein sequence ID" value="KAL0272950.1"/>
    <property type="molecule type" value="Genomic_DNA"/>
</dbReference>
<feature type="domain" description="SAM" evidence="13">
    <location>
        <begin position="665"/>
        <end position="729"/>
    </location>
</feature>
<dbReference type="InterPro" id="IPR035897">
    <property type="entry name" value="Toll_tir_struct_dom_sf"/>
</dbReference>
<keyword evidence="4" id="KW-0963">Cytoplasm</keyword>
<evidence type="ECO:0000256" key="8">
    <source>
        <dbReference type="ARBA" id="ARBA00022859"/>
    </source>
</evidence>
<dbReference type="SUPFAM" id="SSF48371">
    <property type="entry name" value="ARM repeat"/>
    <property type="match status" value="1"/>
</dbReference>
<dbReference type="InterPro" id="IPR013761">
    <property type="entry name" value="SAM/pointed_sf"/>
</dbReference>
<dbReference type="GO" id="GO:0030425">
    <property type="term" value="C:dendrite"/>
    <property type="evidence" value="ECO:0007669"/>
    <property type="project" value="TreeGrafter"/>
</dbReference>
<dbReference type="AlphaFoldDB" id="A0AAW2HUG6"/>
<feature type="compositionally biased region" description="Polar residues" evidence="11">
    <location>
        <begin position="986"/>
        <end position="996"/>
    </location>
</feature>
<dbReference type="Gene3D" id="1.10.150.50">
    <property type="entry name" value="Transcription Factor, Ets-1"/>
    <property type="match status" value="2"/>
</dbReference>
<evidence type="ECO:0000256" key="1">
    <source>
        <dbReference type="ARBA" id="ARBA00004496"/>
    </source>
</evidence>
<keyword evidence="7" id="KW-0378">Hydrolase</keyword>
<keyword evidence="6" id="KW-0677">Repeat</keyword>
<organism evidence="14">
    <name type="scientific">Menopon gallinae</name>
    <name type="common">poultry shaft louse</name>
    <dbReference type="NCBI Taxonomy" id="328185"/>
    <lineage>
        <taxon>Eukaryota</taxon>
        <taxon>Metazoa</taxon>
        <taxon>Ecdysozoa</taxon>
        <taxon>Arthropoda</taxon>
        <taxon>Hexapoda</taxon>
        <taxon>Insecta</taxon>
        <taxon>Pterygota</taxon>
        <taxon>Neoptera</taxon>
        <taxon>Paraneoptera</taxon>
        <taxon>Psocodea</taxon>
        <taxon>Troctomorpha</taxon>
        <taxon>Phthiraptera</taxon>
        <taxon>Amblycera</taxon>
        <taxon>Menoponidae</taxon>
        <taxon>Menopon</taxon>
    </lineage>
</organism>
<keyword evidence="8" id="KW-0391">Immunity</keyword>
<dbReference type="Gene3D" id="1.25.10.10">
    <property type="entry name" value="Leucine-rich Repeat Variant"/>
    <property type="match status" value="1"/>
</dbReference>
<dbReference type="FunFam" id="3.40.50.10140:FF:000012">
    <property type="entry name" value="Sterile alpha and TIR motif-containing protein"/>
    <property type="match status" value="1"/>
</dbReference>
<evidence type="ECO:0000256" key="7">
    <source>
        <dbReference type="ARBA" id="ARBA00022801"/>
    </source>
</evidence>
<dbReference type="PROSITE" id="PS50105">
    <property type="entry name" value="SAM_DOMAIN"/>
    <property type="match status" value="2"/>
</dbReference>
<feature type="region of interest" description="Disordered" evidence="11">
    <location>
        <begin position="1067"/>
        <end position="1122"/>
    </location>
</feature>
<evidence type="ECO:0000256" key="3">
    <source>
        <dbReference type="ARBA" id="ARBA00011982"/>
    </source>
</evidence>
<dbReference type="CDD" id="cd09502">
    <property type="entry name" value="SAM_SARM1-like_repeat2"/>
    <property type="match status" value="1"/>
</dbReference>
<dbReference type="Gene3D" id="3.40.50.10140">
    <property type="entry name" value="Toll/interleukin-1 receptor homology (TIR) domain"/>
    <property type="match status" value="1"/>
</dbReference>
<feature type="compositionally biased region" description="Low complexity" evidence="11">
    <location>
        <begin position="39"/>
        <end position="59"/>
    </location>
</feature>
<dbReference type="FunFam" id="1.10.150.50:FF:000043">
    <property type="entry name" value="Sterile alpha and TIR motif-containing 1"/>
    <property type="match status" value="1"/>
</dbReference>
<evidence type="ECO:0000259" key="13">
    <source>
        <dbReference type="PROSITE" id="PS50105"/>
    </source>
</evidence>
<feature type="region of interest" description="Disordered" evidence="11">
    <location>
        <begin position="963"/>
        <end position="1038"/>
    </location>
</feature>
<evidence type="ECO:0000256" key="6">
    <source>
        <dbReference type="ARBA" id="ARBA00022737"/>
    </source>
</evidence>
<comment type="subcellular location">
    <subcellularLocation>
        <location evidence="1">Cytoplasm</location>
    </subcellularLocation>
</comment>
<dbReference type="CDD" id="cd09501">
    <property type="entry name" value="SAM_SARM1-like_repeat1"/>
    <property type="match status" value="1"/>
</dbReference>
<sequence>MRRHPRHRQMTDFPAESGDKEEMAAAIKNIGRPQVSGGTISSQQQQQQQILTNTTSSTSRKTCHSSQRMHQVSEMMKSDLSELKSSISEMKNLSNSTFRMRSSIEDLDRGDIDGENCDLTKSEPLVTFPDPDTPPPVTGTVTLYSPNLVSSISPNGLIANGHVNSNHMISSTTTSTSTTETVKIEQKRVASKLVTDAFATEQAITNESEMQRVQTESAASAVRSMVEIEGVSADKSIALKQDHRSLTVGEISQQESQNMTATSMKLQKEEFSSEKKAISQQQQRVLATGIYNQGKHMEQSSQSNYTITSKSVISSAQLHSLANGGSIKTEEDLNSLGFEDLERLDSCSSPQDVDKAIKRYSTALQGFIKSLECNNNGVKGTMILNKMNELIQKAWGVPTYGHELGNSFCSVLRKYGGLDILIGNCVSPDKELQFASARLLEQCLTTENREHVVENGLDKVVNVACVCTKNANNEHSRVGTGILEHLFKHSEGTCSEVIRLGGLDAVLFECRKNDIETLRHCASALANLSLYGGADNQEAMITRKVPMWLFPLAFHTDDNIKYYACLAMPFWWRTRRSRRRSSSQAPSTCSKREEARNLATFHFCMEAGIKKQQGNADIFREIGAIEPLKKCASCPNAVASKYAAQALRLMGEEVPHKLSQQVPLWSMEDVKEWVKQIGFAEYAGNFAESRVDGDLLLQLTEENLKDDIAISNGIRRRRFTRELQNLKKMADYSSKDTSNLNSFLQSIGPEFSIYTYSMLNAGVDRDSLRNLKEEQLMAECGISNSIHRLRILDTIKVLEDNIVSSSEENLDKSLDVFVSYRRSNGSQLASLLKVHLQLRGFTVFIDVERLEAGKFDNNLLQSIRQAKFFLLVLTPNALERCISDNECKDWVHREIVAALQSQCNIIPIIDNFQWPEPEALPEDMRQVCHFNGVRWIHDYQDACVDKLERFMRGELVTNQSRIGLNKGDVTPGTPKGPASSAKLNALRNSTSPQRTWLMSRPPTSPTSRGRKFSPLQPRSRRSSAQSNPRASPFARTVTCSNRSRSLDGLLDESLDDKSDSRYLNKVEESCSASAIPPLTAEEDKADSPDREPEENLSKSRSYEDNLDSDSVREGSMLSLPVESKRKKNFMDKCVSRVKNLIKK</sequence>
<dbReference type="SMART" id="SM00454">
    <property type="entry name" value="SAM"/>
    <property type="match status" value="2"/>
</dbReference>
<keyword evidence="5" id="KW-0399">Innate immunity</keyword>
<dbReference type="GO" id="GO:0005737">
    <property type="term" value="C:cytoplasm"/>
    <property type="evidence" value="ECO:0007669"/>
    <property type="project" value="UniProtKB-SubCell"/>
</dbReference>
<comment type="similarity">
    <text evidence="2">Belongs to the SARM1 family.</text>
</comment>
<evidence type="ECO:0000256" key="2">
    <source>
        <dbReference type="ARBA" id="ARBA00008291"/>
    </source>
</evidence>
<dbReference type="PROSITE" id="PS50104">
    <property type="entry name" value="TIR"/>
    <property type="match status" value="1"/>
</dbReference>
<dbReference type="FunFam" id="1.25.10.10:FF:000152">
    <property type="entry name" value="Ectoderm-expressed 4, isoform G"/>
    <property type="match status" value="1"/>
</dbReference>
<evidence type="ECO:0000256" key="5">
    <source>
        <dbReference type="ARBA" id="ARBA00022588"/>
    </source>
</evidence>
<dbReference type="SUPFAM" id="SSF47769">
    <property type="entry name" value="SAM/Pointed domain"/>
    <property type="match status" value="2"/>
</dbReference>
<dbReference type="PANTHER" id="PTHR22998:SF1">
    <property type="entry name" value="NAD(+) HYDROLASE SARM1"/>
    <property type="match status" value="1"/>
</dbReference>
<dbReference type="EC" id="3.2.2.6" evidence="3"/>
<dbReference type="InterPro" id="IPR000157">
    <property type="entry name" value="TIR_dom"/>
</dbReference>
<feature type="compositionally biased region" description="Basic and acidic residues" evidence="11">
    <location>
        <begin position="1081"/>
        <end position="1103"/>
    </location>
</feature>
<gene>
    <name evidence="14" type="ORF">PYX00_005744</name>
</gene>
<dbReference type="GO" id="GO:0045087">
    <property type="term" value="P:innate immune response"/>
    <property type="evidence" value="ECO:0007669"/>
    <property type="project" value="UniProtKB-KW"/>
</dbReference>
<name>A0AAW2HUG6_9NEOP</name>
<dbReference type="InterPro" id="IPR039184">
    <property type="entry name" value="SARM1"/>
</dbReference>
<comment type="catalytic activity">
    <reaction evidence="10">
        <text>NAD(+) + H2O = ADP-D-ribose + nicotinamide + H(+)</text>
        <dbReference type="Rhea" id="RHEA:16301"/>
        <dbReference type="ChEBI" id="CHEBI:15377"/>
        <dbReference type="ChEBI" id="CHEBI:15378"/>
        <dbReference type="ChEBI" id="CHEBI:17154"/>
        <dbReference type="ChEBI" id="CHEBI:57540"/>
        <dbReference type="ChEBI" id="CHEBI:57967"/>
        <dbReference type="EC" id="3.2.2.6"/>
    </reaction>
    <physiologicalReaction direction="left-to-right" evidence="10">
        <dbReference type="Rhea" id="RHEA:16302"/>
    </physiologicalReaction>
</comment>
<dbReference type="GO" id="GO:0061809">
    <property type="term" value="F:NAD+ nucleosidase activity, cyclic ADP-ribose generating"/>
    <property type="evidence" value="ECO:0007669"/>
    <property type="project" value="UniProtKB-EC"/>
</dbReference>
<evidence type="ECO:0000256" key="10">
    <source>
        <dbReference type="ARBA" id="ARBA00047304"/>
    </source>
</evidence>
<dbReference type="GO" id="GO:0034128">
    <property type="term" value="P:negative regulation of MyD88-independent toll-like receptor signaling pathway"/>
    <property type="evidence" value="ECO:0007669"/>
    <property type="project" value="InterPro"/>
</dbReference>
<evidence type="ECO:0000256" key="11">
    <source>
        <dbReference type="SAM" id="MobiDB-lite"/>
    </source>
</evidence>
<dbReference type="Pfam" id="PF07647">
    <property type="entry name" value="SAM_2"/>
    <property type="match status" value="2"/>
</dbReference>
<dbReference type="GO" id="GO:0035591">
    <property type="term" value="F:signaling adaptor activity"/>
    <property type="evidence" value="ECO:0007669"/>
    <property type="project" value="InterPro"/>
</dbReference>
<feature type="domain" description="TIR" evidence="12">
    <location>
        <begin position="812"/>
        <end position="955"/>
    </location>
</feature>
<dbReference type="GO" id="GO:0044297">
    <property type="term" value="C:cell body"/>
    <property type="evidence" value="ECO:0007669"/>
    <property type="project" value="UniProtKB-ARBA"/>
</dbReference>
<comment type="caution">
    <text evidence="14">The sequence shown here is derived from an EMBL/GenBank/DDBJ whole genome shotgun (WGS) entry which is preliminary data.</text>
</comment>
<feature type="domain" description="SAM" evidence="13">
    <location>
        <begin position="735"/>
        <end position="801"/>
    </location>
</feature>
<dbReference type="SUPFAM" id="SSF52200">
    <property type="entry name" value="Toll/Interleukin receptor TIR domain"/>
    <property type="match status" value="1"/>
</dbReference>
<protein>
    <recommendedName>
        <fullName evidence="3">ADP-ribosyl cyclase/cyclic ADP-ribose hydrolase</fullName>
        <ecNumber evidence="3">3.2.2.6</ecNumber>
    </recommendedName>
</protein>
<evidence type="ECO:0000313" key="14">
    <source>
        <dbReference type="EMBL" id="KAL0272950.1"/>
    </source>
</evidence>
<dbReference type="Pfam" id="PF13676">
    <property type="entry name" value="TIR_2"/>
    <property type="match status" value="1"/>
</dbReference>
<evidence type="ECO:0000256" key="9">
    <source>
        <dbReference type="ARBA" id="ARBA00023027"/>
    </source>
</evidence>
<dbReference type="GO" id="GO:0048678">
    <property type="term" value="P:response to axon injury"/>
    <property type="evidence" value="ECO:0007669"/>
    <property type="project" value="InterPro"/>
</dbReference>
<dbReference type="GO" id="GO:0019677">
    <property type="term" value="P:NAD+ catabolic process"/>
    <property type="evidence" value="ECO:0007669"/>
    <property type="project" value="UniProtKB-ARBA"/>
</dbReference>
<evidence type="ECO:0000259" key="12">
    <source>
        <dbReference type="PROSITE" id="PS50104"/>
    </source>
</evidence>
<reference evidence="14" key="1">
    <citation type="journal article" date="2024" name="Gigascience">
        <title>Chromosome-level genome of the poultry shaft louse Menopon gallinae provides insight into the host-switching and adaptive evolution of parasitic lice.</title>
        <authorList>
            <person name="Xu Y."/>
            <person name="Ma L."/>
            <person name="Liu S."/>
            <person name="Liang Y."/>
            <person name="Liu Q."/>
            <person name="He Z."/>
            <person name="Tian L."/>
            <person name="Duan Y."/>
            <person name="Cai W."/>
            <person name="Li H."/>
            <person name="Song F."/>
        </authorList>
    </citation>
    <scope>NUCLEOTIDE SEQUENCE</scope>
    <source>
        <strain evidence="14">Cailab_2023a</strain>
    </source>
</reference>
<feature type="region of interest" description="Disordered" evidence="11">
    <location>
        <begin position="1"/>
        <end position="71"/>
    </location>
</feature>
<dbReference type="GO" id="GO:0007165">
    <property type="term" value="P:signal transduction"/>
    <property type="evidence" value="ECO:0007669"/>
    <property type="project" value="InterPro"/>
</dbReference>
<dbReference type="InterPro" id="IPR011989">
    <property type="entry name" value="ARM-like"/>
</dbReference>
<dbReference type="InterPro" id="IPR001660">
    <property type="entry name" value="SAM"/>
</dbReference>
<dbReference type="SMART" id="SM00255">
    <property type="entry name" value="TIR"/>
    <property type="match status" value="1"/>
</dbReference>
<dbReference type="GO" id="GO:0003953">
    <property type="term" value="F:NAD+ nucleosidase activity"/>
    <property type="evidence" value="ECO:0007669"/>
    <property type="project" value="InterPro"/>
</dbReference>
<dbReference type="PANTHER" id="PTHR22998">
    <property type="entry name" value="SARM1"/>
    <property type="match status" value="1"/>
</dbReference>
<accession>A0AAW2HUG6</accession>
<proteinExistence type="inferred from homology"/>
<keyword evidence="9" id="KW-0520">NAD</keyword>